<organism evidence="5 6">
    <name type="scientific">Cellulomonas pakistanensis</name>
    <dbReference type="NCBI Taxonomy" id="992287"/>
    <lineage>
        <taxon>Bacteria</taxon>
        <taxon>Bacillati</taxon>
        <taxon>Actinomycetota</taxon>
        <taxon>Actinomycetes</taxon>
        <taxon>Micrococcales</taxon>
        <taxon>Cellulomonadaceae</taxon>
        <taxon>Cellulomonas</taxon>
    </lineage>
</organism>
<reference evidence="5" key="1">
    <citation type="submission" date="2021-01" db="EMBL/GenBank/DDBJ databases">
        <title>Whole genome shotgun sequence of Cellulomonas pakistanensis NBRC 110800.</title>
        <authorList>
            <person name="Komaki H."/>
            <person name="Tamura T."/>
        </authorList>
    </citation>
    <scope>NUCLEOTIDE SEQUENCE</scope>
    <source>
        <strain evidence="5">NBRC 110800</strain>
    </source>
</reference>
<evidence type="ECO:0000259" key="4">
    <source>
        <dbReference type="PROSITE" id="PS51186"/>
    </source>
</evidence>
<dbReference type="CDD" id="cd04301">
    <property type="entry name" value="NAT_SF"/>
    <property type="match status" value="2"/>
</dbReference>
<evidence type="ECO:0000313" key="6">
    <source>
        <dbReference type="Proteomes" id="UP000642125"/>
    </source>
</evidence>
<feature type="domain" description="N-acetyltransferase" evidence="4">
    <location>
        <begin position="49"/>
        <end position="213"/>
    </location>
</feature>
<dbReference type="EMBL" id="BONO01000035">
    <property type="protein sequence ID" value="GIG38071.1"/>
    <property type="molecule type" value="Genomic_DNA"/>
</dbReference>
<feature type="domain" description="N-acetyltransferase" evidence="4">
    <location>
        <begin position="215"/>
        <end position="364"/>
    </location>
</feature>
<evidence type="ECO:0000256" key="3">
    <source>
        <dbReference type="SAM" id="MobiDB-lite"/>
    </source>
</evidence>
<name>A0A919PE91_9CELL</name>
<dbReference type="InterPro" id="IPR050680">
    <property type="entry name" value="YpeA/RimI_acetyltransf"/>
</dbReference>
<gene>
    <name evidence="5" type="ORF">Cpa01nite_34520</name>
</gene>
<dbReference type="PANTHER" id="PTHR43420:SF47">
    <property type="entry name" value="N-ACETYLTRANSFERASE DOMAIN-CONTAINING PROTEIN"/>
    <property type="match status" value="1"/>
</dbReference>
<keyword evidence="1" id="KW-0808">Transferase</keyword>
<comment type="caution">
    <text evidence="5">The sequence shown here is derived from an EMBL/GenBank/DDBJ whole genome shotgun (WGS) entry which is preliminary data.</text>
</comment>
<evidence type="ECO:0000256" key="2">
    <source>
        <dbReference type="ARBA" id="ARBA00023315"/>
    </source>
</evidence>
<dbReference type="Gene3D" id="3.40.630.30">
    <property type="match status" value="1"/>
</dbReference>
<sequence>MTPRAPSGTVSRMPETTQTPATTTGARSLAERAAAPATLPEPDRAATGLTWRALTRADVPVLAALVARVEDADAQPFRTSEVEVGEGFDGDWKDPARDTRVGLDADGVPRAWITVDAPPGDVRVVRVWLGGGVDPAWRGRGIGRALLAWATARARQKLAESGKDAPGRIAAFLEDHRADALALHAAAGFAPIRYFTDMRRDLSRPLPEPRPLDGVRIVPWSPDLDEAVRLAHNEAFADHWGSEPRTAAHWQQGRAMFAPQWSHVAVDEATGEVAGYTLSGRYEHDWAVAGFTSGYTELLGVRRAWRGRGLAPALLTAAMTSFRADGMQYAELDVDTENPSGAHGLYASLGYEVTHGAVMYTIEV</sequence>
<feature type="region of interest" description="Disordered" evidence="3">
    <location>
        <begin position="1"/>
        <end position="44"/>
    </location>
</feature>
<accession>A0A919PE91</accession>
<evidence type="ECO:0000256" key="1">
    <source>
        <dbReference type="ARBA" id="ARBA00022679"/>
    </source>
</evidence>
<keyword evidence="6" id="KW-1185">Reference proteome</keyword>
<dbReference type="Pfam" id="PF00583">
    <property type="entry name" value="Acetyltransf_1"/>
    <property type="match status" value="2"/>
</dbReference>
<dbReference type="InterPro" id="IPR000182">
    <property type="entry name" value="GNAT_dom"/>
</dbReference>
<keyword evidence="2" id="KW-0012">Acyltransferase</keyword>
<dbReference type="SUPFAM" id="SSF55729">
    <property type="entry name" value="Acyl-CoA N-acyltransferases (Nat)"/>
    <property type="match status" value="2"/>
</dbReference>
<dbReference type="GO" id="GO:0016747">
    <property type="term" value="F:acyltransferase activity, transferring groups other than amino-acyl groups"/>
    <property type="evidence" value="ECO:0007669"/>
    <property type="project" value="InterPro"/>
</dbReference>
<dbReference type="PROSITE" id="PS51186">
    <property type="entry name" value="GNAT"/>
    <property type="match status" value="2"/>
</dbReference>
<feature type="compositionally biased region" description="Low complexity" evidence="3">
    <location>
        <begin position="16"/>
        <end position="40"/>
    </location>
</feature>
<proteinExistence type="predicted"/>
<dbReference type="Proteomes" id="UP000642125">
    <property type="component" value="Unassembled WGS sequence"/>
</dbReference>
<dbReference type="AlphaFoldDB" id="A0A919PE91"/>
<dbReference type="InterPro" id="IPR016181">
    <property type="entry name" value="Acyl_CoA_acyltransferase"/>
</dbReference>
<dbReference type="PANTHER" id="PTHR43420">
    <property type="entry name" value="ACETYLTRANSFERASE"/>
    <property type="match status" value="1"/>
</dbReference>
<evidence type="ECO:0000313" key="5">
    <source>
        <dbReference type="EMBL" id="GIG38071.1"/>
    </source>
</evidence>
<protein>
    <submittedName>
        <fullName evidence="5">Acetyltransferase, GNAT</fullName>
    </submittedName>
</protein>